<protein>
    <submittedName>
        <fullName evidence="2">Uncharacterized protein</fullName>
    </submittedName>
</protein>
<evidence type="ECO:0000313" key="2">
    <source>
        <dbReference type="EMBL" id="KAG7346493.1"/>
    </source>
</evidence>
<dbReference type="EMBL" id="JAGRRH010000021">
    <property type="protein sequence ID" value="KAG7346493.1"/>
    <property type="molecule type" value="Genomic_DNA"/>
</dbReference>
<feature type="compositionally biased region" description="Polar residues" evidence="1">
    <location>
        <begin position="11"/>
        <end position="24"/>
    </location>
</feature>
<reference evidence="2" key="1">
    <citation type="journal article" date="2021" name="Sci. Rep.">
        <title>Diploid genomic architecture of Nitzschia inconspicua, an elite biomass production diatom.</title>
        <authorList>
            <person name="Oliver A."/>
            <person name="Podell S."/>
            <person name="Pinowska A."/>
            <person name="Traller J.C."/>
            <person name="Smith S.R."/>
            <person name="McClure R."/>
            <person name="Beliaev A."/>
            <person name="Bohutskyi P."/>
            <person name="Hill E.A."/>
            <person name="Rabines A."/>
            <person name="Zheng H."/>
            <person name="Allen L.Z."/>
            <person name="Kuo A."/>
            <person name="Grigoriev I.V."/>
            <person name="Allen A.E."/>
            <person name="Hazlebeck D."/>
            <person name="Allen E.E."/>
        </authorList>
    </citation>
    <scope>NUCLEOTIDE SEQUENCE</scope>
    <source>
        <strain evidence="2">Hildebrandi</strain>
    </source>
</reference>
<evidence type="ECO:0000313" key="3">
    <source>
        <dbReference type="Proteomes" id="UP000693970"/>
    </source>
</evidence>
<proteinExistence type="predicted"/>
<organism evidence="2 3">
    <name type="scientific">Nitzschia inconspicua</name>
    <dbReference type="NCBI Taxonomy" id="303405"/>
    <lineage>
        <taxon>Eukaryota</taxon>
        <taxon>Sar</taxon>
        <taxon>Stramenopiles</taxon>
        <taxon>Ochrophyta</taxon>
        <taxon>Bacillariophyta</taxon>
        <taxon>Bacillariophyceae</taxon>
        <taxon>Bacillariophycidae</taxon>
        <taxon>Bacillariales</taxon>
        <taxon>Bacillariaceae</taxon>
        <taxon>Nitzschia</taxon>
    </lineage>
</organism>
<evidence type="ECO:0000256" key="1">
    <source>
        <dbReference type="SAM" id="MobiDB-lite"/>
    </source>
</evidence>
<feature type="region of interest" description="Disordered" evidence="1">
    <location>
        <begin position="1"/>
        <end position="49"/>
    </location>
</feature>
<comment type="caution">
    <text evidence="2">The sequence shown here is derived from an EMBL/GenBank/DDBJ whole genome shotgun (WGS) entry which is preliminary data.</text>
</comment>
<feature type="compositionally biased region" description="Low complexity" evidence="1">
    <location>
        <begin position="173"/>
        <end position="188"/>
    </location>
</feature>
<reference evidence="2" key="2">
    <citation type="submission" date="2021-04" db="EMBL/GenBank/DDBJ databases">
        <authorList>
            <person name="Podell S."/>
        </authorList>
    </citation>
    <scope>NUCLEOTIDE SEQUENCE</scope>
    <source>
        <strain evidence="2">Hildebrandi</strain>
    </source>
</reference>
<sequence length="241" mass="26857">MVAGLLRKSRNASASNHFMTTLPSKQHEQRRDLTLPDFPSSPNSNQSTFVLRPKNAAIVKPSFSSSGARKVEYTSNNKRPVVTNQKVEKSTSLQHDRVVINEAKRRYVLRPQIAYTANSINMMQASHATAPEESHFYSPDEQVVSGILDGITSLCLGPTLHPYRYRPGVSTKGRNSSSNSPRGSSSPSQRRKKKVVYPIASYPARLNCQKLVSERRAVFQQNLFRPVSSDELSLYAPSVHS</sequence>
<keyword evidence="3" id="KW-1185">Reference proteome</keyword>
<name>A0A9K3KMK6_9STRA</name>
<accession>A0A9K3KMK6</accession>
<dbReference type="AlphaFoldDB" id="A0A9K3KMK6"/>
<feature type="region of interest" description="Disordered" evidence="1">
    <location>
        <begin position="165"/>
        <end position="194"/>
    </location>
</feature>
<feature type="compositionally biased region" description="Polar residues" evidence="1">
    <location>
        <begin position="40"/>
        <end position="49"/>
    </location>
</feature>
<dbReference type="Proteomes" id="UP000693970">
    <property type="component" value="Unassembled WGS sequence"/>
</dbReference>
<gene>
    <name evidence="2" type="ORF">IV203_005561</name>
</gene>
<feature type="compositionally biased region" description="Basic and acidic residues" evidence="1">
    <location>
        <begin position="25"/>
        <end position="34"/>
    </location>
</feature>